<evidence type="ECO:0000256" key="1">
    <source>
        <dbReference type="PROSITE-ProRule" id="PRU00047"/>
    </source>
</evidence>
<evidence type="ECO:0000256" key="2">
    <source>
        <dbReference type="SAM" id="MobiDB-lite"/>
    </source>
</evidence>
<keyword evidence="1" id="KW-0862">Zinc</keyword>
<dbReference type="GO" id="GO:0008270">
    <property type="term" value="F:zinc ion binding"/>
    <property type="evidence" value="ECO:0007669"/>
    <property type="project" value="UniProtKB-KW"/>
</dbReference>
<feature type="region of interest" description="Disordered" evidence="2">
    <location>
        <begin position="84"/>
        <end position="187"/>
    </location>
</feature>
<dbReference type="AlphaFoldDB" id="A0A0A9BTI6"/>
<sequence length="254" mass="28136">MLGSKCTGRTDWYELQYEKLPFFCFSCGLIGHSELECPTPAIRDADGNLPYNKNLRAPEEKKKRVQNFSEAATGTFCSGSTSRLKFNDGTKVPTPSTSNGHRSCDKDTKDSESMEDTSNREMASKVGDQLGHSEFECPKHAPTNDQGKLPRSPTREDSMKQLLKVNESKGFRKRKPSRDLRGGELSRTSDLNLMPEANSALVPVGLVDSRNQILEACSDEDQSGSMDLQKKQKVTTSTKNALAAEAARQPRRVQ</sequence>
<evidence type="ECO:0000259" key="3">
    <source>
        <dbReference type="PROSITE" id="PS50158"/>
    </source>
</evidence>
<organism evidence="4">
    <name type="scientific">Arundo donax</name>
    <name type="common">Giant reed</name>
    <name type="synonym">Donax arundinaceus</name>
    <dbReference type="NCBI Taxonomy" id="35708"/>
    <lineage>
        <taxon>Eukaryota</taxon>
        <taxon>Viridiplantae</taxon>
        <taxon>Streptophyta</taxon>
        <taxon>Embryophyta</taxon>
        <taxon>Tracheophyta</taxon>
        <taxon>Spermatophyta</taxon>
        <taxon>Magnoliopsida</taxon>
        <taxon>Liliopsida</taxon>
        <taxon>Poales</taxon>
        <taxon>Poaceae</taxon>
        <taxon>PACMAD clade</taxon>
        <taxon>Arundinoideae</taxon>
        <taxon>Arundineae</taxon>
        <taxon>Arundo</taxon>
    </lineage>
</organism>
<keyword evidence="1" id="KW-0479">Metal-binding</keyword>
<dbReference type="PROSITE" id="PS50158">
    <property type="entry name" value="ZF_CCHC"/>
    <property type="match status" value="1"/>
</dbReference>
<dbReference type="GO" id="GO:0003676">
    <property type="term" value="F:nucleic acid binding"/>
    <property type="evidence" value="ECO:0007669"/>
    <property type="project" value="InterPro"/>
</dbReference>
<feature type="region of interest" description="Disordered" evidence="2">
    <location>
        <begin position="217"/>
        <end position="254"/>
    </location>
</feature>
<dbReference type="InterPro" id="IPR025836">
    <property type="entry name" value="Zn_knuckle_CX2CX4HX4C"/>
</dbReference>
<dbReference type="EMBL" id="GBRH01232382">
    <property type="protein sequence ID" value="JAD65513.1"/>
    <property type="molecule type" value="Transcribed_RNA"/>
</dbReference>
<reference evidence="4" key="1">
    <citation type="submission" date="2014-09" db="EMBL/GenBank/DDBJ databases">
        <authorList>
            <person name="Magalhaes I.L.F."/>
            <person name="Oliveira U."/>
            <person name="Santos F.R."/>
            <person name="Vidigal T.H.D.A."/>
            <person name="Brescovit A.D."/>
            <person name="Santos A.J."/>
        </authorList>
    </citation>
    <scope>NUCLEOTIDE SEQUENCE</scope>
    <source>
        <tissue evidence="4">Shoot tissue taken approximately 20 cm above the soil surface</tissue>
    </source>
</reference>
<dbReference type="InterPro" id="IPR001878">
    <property type="entry name" value="Znf_CCHC"/>
</dbReference>
<keyword evidence="1" id="KW-0863">Zinc-finger</keyword>
<protein>
    <recommendedName>
        <fullName evidence="3">CCHC-type domain-containing protein</fullName>
    </recommendedName>
</protein>
<accession>A0A0A9BTI6</accession>
<dbReference type="Pfam" id="PF14392">
    <property type="entry name" value="zf-CCHC_4"/>
    <property type="match status" value="1"/>
</dbReference>
<feature type="domain" description="CCHC-type" evidence="3">
    <location>
        <begin position="24"/>
        <end position="38"/>
    </location>
</feature>
<proteinExistence type="predicted"/>
<evidence type="ECO:0000313" key="4">
    <source>
        <dbReference type="EMBL" id="JAD65513.1"/>
    </source>
</evidence>
<feature type="compositionally biased region" description="Basic and acidic residues" evidence="2">
    <location>
        <begin position="102"/>
        <end position="123"/>
    </location>
</feature>
<name>A0A0A9BTI6_ARUDO</name>
<reference evidence="4" key="2">
    <citation type="journal article" date="2015" name="Data Brief">
        <title>Shoot transcriptome of the giant reed, Arundo donax.</title>
        <authorList>
            <person name="Barrero R.A."/>
            <person name="Guerrero F.D."/>
            <person name="Moolhuijzen P."/>
            <person name="Goolsby J.A."/>
            <person name="Tidwell J."/>
            <person name="Bellgard S.E."/>
            <person name="Bellgard M.I."/>
        </authorList>
    </citation>
    <scope>NUCLEOTIDE SEQUENCE</scope>
    <source>
        <tissue evidence="4">Shoot tissue taken approximately 20 cm above the soil surface</tissue>
    </source>
</reference>